<feature type="domain" description="Ig-like" evidence="12">
    <location>
        <begin position="1904"/>
        <end position="1995"/>
    </location>
</feature>
<dbReference type="FunFam" id="2.60.40.10:FF:000093">
    <property type="entry name" value="Down syndrome cell adhesion molecule, isoform B"/>
    <property type="match status" value="1"/>
</dbReference>
<dbReference type="CDD" id="cd20957">
    <property type="entry name" value="IgC2_3_Dscam"/>
    <property type="match status" value="1"/>
</dbReference>
<feature type="domain" description="Ig-like" evidence="12">
    <location>
        <begin position="2684"/>
        <end position="2777"/>
    </location>
</feature>
<evidence type="ECO:0000256" key="10">
    <source>
        <dbReference type="SAM" id="MobiDB-lite"/>
    </source>
</evidence>
<dbReference type="FunFam" id="2.60.40.10:FF:000017">
    <property type="entry name" value="Down syndrome cell adhesion molecule b"/>
    <property type="match status" value="22"/>
</dbReference>
<dbReference type="EnsemblMetazoa" id="AEPI007033-RA">
    <property type="protein sequence ID" value="AEPI007033-PA"/>
    <property type="gene ID" value="AEPI007033"/>
</dbReference>
<dbReference type="Pfam" id="PF13927">
    <property type="entry name" value="Ig_3"/>
    <property type="match status" value="14"/>
</dbReference>
<dbReference type="GO" id="GO:0007155">
    <property type="term" value="P:cell adhesion"/>
    <property type="evidence" value="ECO:0007669"/>
    <property type="project" value="UniProtKB-KW"/>
</dbReference>
<dbReference type="FunFam" id="2.60.40.10:FF:000302">
    <property type="entry name" value="Down syndrome cell adhesion molecule, isoform D"/>
    <property type="match status" value="1"/>
</dbReference>
<feature type="domain" description="Ig-like" evidence="12">
    <location>
        <begin position="1808"/>
        <end position="1899"/>
    </location>
</feature>
<dbReference type="SMART" id="SM00060">
    <property type="entry name" value="FN3"/>
    <property type="match status" value="6"/>
</dbReference>
<keyword evidence="9" id="KW-0393">Immunoglobulin domain</keyword>
<evidence type="ECO:0000313" key="14">
    <source>
        <dbReference type="EnsemblMetazoa" id="AEPI007033-PA"/>
    </source>
</evidence>
<keyword evidence="15" id="KW-1185">Reference proteome</keyword>
<feature type="domain" description="Ig-like" evidence="12">
    <location>
        <begin position="2396"/>
        <end position="2490"/>
    </location>
</feature>
<dbReference type="STRING" id="199890.A0A182PJB9"/>
<feature type="domain" description="Ig-like" evidence="12">
    <location>
        <begin position="2782"/>
        <end position="2873"/>
    </location>
</feature>
<feature type="domain" description="Ig-like" evidence="12">
    <location>
        <begin position="1027"/>
        <end position="1118"/>
    </location>
</feature>
<evidence type="ECO:0000256" key="4">
    <source>
        <dbReference type="ARBA" id="ARBA00022737"/>
    </source>
</evidence>
<feature type="region of interest" description="Disordered" evidence="10">
    <location>
        <begin position="4460"/>
        <end position="4501"/>
    </location>
</feature>
<feature type="domain" description="Fibronectin type-III" evidence="13">
    <location>
        <begin position="3710"/>
        <end position="3806"/>
    </location>
</feature>
<dbReference type="InterPro" id="IPR013783">
    <property type="entry name" value="Ig-like_fold"/>
</dbReference>
<evidence type="ECO:0000256" key="9">
    <source>
        <dbReference type="ARBA" id="ARBA00023319"/>
    </source>
</evidence>
<feature type="domain" description="Ig-like" evidence="12">
    <location>
        <begin position="3218"/>
        <end position="3311"/>
    </location>
</feature>
<dbReference type="FunFam" id="2.60.40.10:FF:000410">
    <property type="entry name" value="Down syndrome cell adhesion molecule, isoform H"/>
    <property type="match status" value="1"/>
</dbReference>
<keyword evidence="6 11" id="KW-1133">Transmembrane helix</keyword>
<dbReference type="InterPro" id="IPR003598">
    <property type="entry name" value="Ig_sub2"/>
</dbReference>
<dbReference type="SMART" id="SM00408">
    <property type="entry name" value="IGc2"/>
    <property type="match status" value="34"/>
</dbReference>
<dbReference type="InterPro" id="IPR056754">
    <property type="entry name" value="DSCAM/DSCAML_C"/>
</dbReference>
<dbReference type="FunFam" id="2.60.40.10:FF:000104">
    <property type="entry name" value="Down syndrome cell adhesion molecule b"/>
    <property type="match status" value="1"/>
</dbReference>
<feature type="domain" description="Ig-like" evidence="12">
    <location>
        <begin position="1423"/>
        <end position="1517"/>
    </location>
</feature>
<feature type="domain" description="Fibronectin type-III" evidence="13">
    <location>
        <begin position="3810"/>
        <end position="3901"/>
    </location>
</feature>
<dbReference type="FunFam" id="2.60.40.10:FF:000435">
    <property type="entry name" value="Down syndrome cell adhesion molecule, isoform J"/>
    <property type="match status" value="1"/>
</dbReference>
<feature type="domain" description="Ig-like" evidence="12">
    <location>
        <begin position="3903"/>
        <end position="3985"/>
    </location>
</feature>
<evidence type="ECO:0000313" key="15">
    <source>
        <dbReference type="Proteomes" id="UP000075885"/>
    </source>
</evidence>
<accession>A0A182PJB9</accession>
<sequence>MERRMNGSVVFFCPAQAYPVASFRRKHFPSLFSKPIGSKAPTFSFDSKTFTFMKPSNASVALFCQAQAYPVAITRLKGFLFQLPEPIGLKAPSFASALLSGSFKYPSNTTFALFCQAQAFPVPITRLTQYPSLEPVGSKPPTFSSESKGSIFDKAANSSFALLCQAQAFPVPIMSVAPKIAGHHLQDLVVKADDDFAILCLGQSYPTPNFRWYKYIEGTQQKKAVVLDERVKQVSGTLIIKDAVVDDSGKYLCVVNNSVGGESVETVLTVTAPLAAKIEPRTQTVDFGRPAVFTCKFSGNPIKTVSWMKDGKSLGHSDAVLRIESVKKEDKGMYQCFIRNDQESAQASAELKLGGRFDPPIIREAFPEETRHPGPSVFLKCVAGGNPTPEISWELDGKKITNSERYQVGQYVTVNGDVVSHLNITSIHSNDGGLYKCMASSKVGVAEHSAKLNVYGLPYVRTMEKKAIVAGETLIVTCPVAGYPIESIVWERDNRQLPINRKQKVFPNGTLIIENVERNSDQATYTCVAKNSEGYTARGTLEVQVMVKNEQFPPQVSPQIVPFDFGEDAVFAMDMVSATCTVNKGDLPIDIVWLLNGHKIYSNDGILISRPSPRLSTLSIESVRDRHSGNYSCIAMNNAGSMEHIVPFDFGSEEIFSLDTVSVSCTVSKGDSPVDIRWQFNGHHLTTNNGVLISRQTQRTSFLTIESVRDRHTGNYSCIAENPAGQAIHTASLFVNVLPHMLPVEFGSDIIFLSDMVTSSCTVNKGDFPIDIFWKFNGRRIASEDGITVSRTNQRMSVLTIEAVRDRHSGNYTCVAQNRAGQVQQTAVLQVNAVPQIMPFEFGDEPFDSSSTVSVQCVVTKGDVPIMIEWLFNGVRVLAEDGINVMKSGQKISMLTIESVQSHHAGNYSCVARNKAGESQHTSELKVIAVPQILPFEFGDEPFDSSSTVSVQCVVTKGDVPIDIGWMFNGRRISSNDGITVSKLGQKMSTLYIESIRSRHAGNYTCRASNAAGRVELSSELKVIVVPIILPFEFGEEAFDSGSTASVSCIVTKGDTPIDISWMFNGRRITLDEGILITKGGGKISMLSIESVHSRHAGNYTCSAKNKAGSVQHTAELQVMVIPLILPFEFGEEAFDTGSTASVSCIITKGDVPIDIGWSFNGRRLAANDAIMITNGGPRVSILSIDAVDSRHAGNYTCHASNRAGSTKQTAELQVMVVPIVFPFEFGDEAYDTGSTVSVSCIVTKGDAPIDISWMFNGRRLSSSDGVLINRSGNKISILSIESVLSKQAGNYTCSARNQAGTAEHTSQLRVITIPIILPFEFGDEPFDTGSTASVSCIVTKGDTPIDISWLYNGRRIATNDGVLIMRSGHKASMLTIESVQSRHAGNYTCHAANRAGEVTHTSLLQLSTFHLSIRCSSAQVLPVILPFEFGEDALDESSMATVQCAVTKGDTPLSFSWLFNGQDVLLGESGILVSKSGQRISMLTIESVQAYHAGNYTCMAKNIAGKANHTSELKVIVKPLIMPFEFGEEPFDTLTTSTVSCAVIKGDTPIEINWMFEGETLGAGDGITITKSGPKMSILYIDSVQPRHAGRYTCVARNKAGFADHSSELKVIVLPVLLPFEFGDEPADVLSTTMVSCAVAKGDTPLDIEWLFEGRKIEASSEISITKSGQKISMLSIETVQPRHAGNYTCLATNRAGAVEHTSELKVIVPPILLPFDFGEEPADVQSTTSVNCAVAKGDPPIEINWMFNGSKLFTSDGILITKSGQKISFLSIESVQARHAGNYTCVAKNRAGFAEHTSELKVIVPPILLPFEFGEEPSDIHSTTTVSCAVAKGDTPIVINWMFNGSKIFSNDGITITKSGQKMSLLYIESVQARHAGNYTCVARNKAGFVDHTSELKVIVTPIIMPFEFGDEPFDIYSTTTVSCAVTKGDSPIEIIWLFNNYRLRTSDGVLITSNGQKISFLSIESVQPRHAGNYTCIAKNRAGEAQHSSELKVMVLPIIMPFDFGEDPFDIYSTTTVTCAVTKGDSPIEISWYFNSYRLRTNDGVLITPGGQRVSMLSIESVQPRHAGNYTCIAKNPAGSAEHSAELMVMVLPIILPFEFGEEPFDIYSATTVSCAVTKGDSPIEISWYFNSYRLHTNDGILITPGGQRFGEEPFDIYSATTVSCAVTKGDLPITIAWLFNDRQIHSGDGVLITNSGHRISILSIESVQPRHAGNYSCVASNKAGTAEYSSILNVMVQISFCSAQVLAIIHPFEFGEDPFDVYSAVTISCTVTKGDLPINISWTFNGQAIVSVVPYIMPFEFGDEPFDTSSMTTVSCAVTKGDMPIEIVWSFNGQPLYTDGDSGVIITKSGHRVSMLTIESVSSQHAGNYTCLARNKAGEVRHVSQLKVLVPPSITPFSFGEEPLNAGESTAVQCMVFKGDAPLEIRWYMNGNQLPTNENGVIIGRVSERLSSLSIDPIGYFNRGTYECRVKNRAGEAFYSAELVINGILSRKFRFGEEILNTGDSVAVNCMVVKGDSPLELRWYLNNVPISSENEGIVVVKLSEKLSSLSINAIEPQHRGLYECRVKNKAGEASSNAELIINALPVINPFHFEDHVDSEESVQVTCHASKGDLPIEISWQFNGRPIRISSNIEITSIGKRSSSLSIPSVGADHSGVYTCIAKNVAGSRNQSAELFVNVLPKIFPFSFGEDPSYIDSFVTVQCAATVGDLPIILEWLHDGQLVSKSNDYGMSIVHSGRRVSTLTIEAIRDHHAGNYTCRARNQAGTVEQSTQLIINVPPKIFPFSFGDDPMNEGDSGSVQCNVPSGDLPIGIRWYFNGAVIEDYDTTITSIGKRAKVLTIESVVARHAGNYTCEASNMADVVHFGEETMNSGDSGSVQCNVLSGDFPLSIRWYFNGYLIDDHTVTITSIGKRLSVLNIDSVHGRHAGNYTCEAQNMADTVSYTAELLVNVPPKIAPFTFGNEPLNYGDSALIYCSITSGDFPIKIQWYLNEVAVDQLDPFYNINQADFGKKAKALSIDGVNERHVGNYTCRATNQAEVATFSAVLNVNAPPKIAPFVFGEDALNYGDSASVQCSVISGDMPIMIEWLFNNASISKASFSDSVNIADFGKRTKALAIDGVDERFGADPMNYGESASIQCSVISGDFPMTIDWLYDGHAISTIDSLHGITALAFGKRAKALSIEGITGSHAGNYSCRATNAAGVAEHTEQLIVNVPPKISLINSGENPTFVDEFFQIICTVVHGDLPVDFVWLFNGEVNLHSKHVPGVRIETRKRGSTLSIEAVRGAHAGNYSCRATNDAAAATATVELIVKAFAQGSNAKVECKADGFPKPQVTWKKAVGDTPGEYKDLRSNDSSIRVEEGSLFIQNIQKSNEGYYLCEAINGIGSGLSAVTLITVQAPPEFVEKLRNQTARRGEPSVLQCEAKGEKPIGILWNMNNIRLDPKSDNRYTIREEILPNGVTSSLSIKRTERSDSALFTCMATNAFGSDDTSINMIIQEPPEMPYALKVLDKSGRTVQLSWAKPYDGNSPLKRYIIEFKRSRGSWENDIDRVIVPGDTNEAQVQKLSPATTYNIRIVAENEIGVSDPSDVVTIITAEEAPSGKPQAIKVEAINQSTLRVSWKAPPRAEWNGDILGYYVGYKQTSLTALYVYETVNYSPEGGEGKEHSLEINNLKTYTQYSIVIQAFNKVGAGPMSDEEKQYTAEGTPDQPPSDTMCTTLTSQTIRVSWVSPPLESANGVIKGYKVVYAPSDLWNNDKNKDYKKTASSDTVLHGLKKYTNYTMQVLATTSGGDGVRSAPIHCQTEQDVPEAPTAVKALVMSEGSILVSWQPPAQPNGLILQYTVYIKSGDQEPKSFKVPSYQISYEASGLEKNQKYEFWVTASTTIGEGQSSKTLSAMPSDKVPAKIASFDDKFTATFKEDAKLPCLAVGSPMPEITWKIKGVEFVPNERIRQLPEGSLFIKDVIRQDAGDYTCTAENSIAKDSITHRLIVLAPPQSPQLTLTATTTDSLSVKLKPHESDTAPLQGYTLHYKPEFGEWETIDVALEAPKYTIEKLYCGSRYQVYATAYNTIGAGEPSDILNTRTKGSKPLLPEKSRFIEVSSNSITLHLPAWKDGGCRMSHFVVEHKKKDQIDWNQISNNVKPGGNFVVLDLEPATWYNLRVTAHNNAGFTVAEYEFATLTITGGTIAPTRDIPELTAEDTIRIILSNLNLVVPVVAALLVIIIAIIVICILRSKGNTNKGTVAPSFGSVQPGSIYPPWIPHWIDLNVMVPLIATVIVVAVGVLVICVAISRRRDDDPRCGPKDVYYDVVYNQSMGPAGAATLDKRRPDIRDELGYIAPPNRKLPPVPGSNYNTCDRVKRGTVISHNPSIKSNHTTWDPRRPLYEELKKAPPPLPRRFNHPPACYGMEDEICPYATFHLLGFREEMDPTKAMNFQTFPHQNGMGGPGHMGTMGSSMAMQVPSHVHSRSGSQSMPRQNRYARKNSQGGQSSIYTPAPEYDDPANCAEEDQYRRYTRINSQGGSLYCGPGPEYDDPANCAPEDDQYGSQYGGNYGTPYEHYGSRGSVGRRSVGSPEPPPPPPRNHDTSNSSFNDSKESNEISEAECDRDNGPRGNYGASSKSNDAINGDETEKLLKSTQT</sequence>
<dbReference type="Pfam" id="PF07679">
    <property type="entry name" value="I-set"/>
    <property type="match status" value="20"/>
</dbReference>
<feature type="domain" description="Ig-like" evidence="12">
    <location>
        <begin position="739"/>
        <end position="830"/>
    </location>
</feature>
<feature type="domain" description="Ig-like" evidence="12">
    <location>
        <begin position="3402"/>
        <end position="3494"/>
    </location>
</feature>
<keyword evidence="7 11" id="KW-0472">Membrane</keyword>
<feature type="domain" description="Ig-like" evidence="12">
    <location>
        <begin position="2000"/>
        <end position="2091"/>
    </location>
</feature>
<feature type="domain" description="Ig-like" evidence="12">
    <location>
        <begin position="458"/>
        <end position="542"/>
    </location>
</feature>
<feature type="domain" description="Ig-like" evidence="12">
    <location>
        <begin position="1219"/>
        <end position="1310"/>
    </location>
</feature>
<feature type="domain" description="Ig-like" evidence="12">
    <location>
        <begin position="1711"/>
        <end position="1803"/>
    </location>
</feature>
<feature type="compositionally biased region" description="Basic and acidic residues" evidence="10">
    <location>
        <begin position="4627"/>
        <end position="4637"/>
    </location>
</feature>
<dbReference type="InterPro" id="IPR021012">
    <property type="entry name" value="Dscam1_C"/>
</dbReference>
<dbReference type="FunFam" id="2.60.40.10:FF:000498">
    <property type="entry name" value="Down syndrome cell adhesion molecule, isoform J"/>
    <property type="match status" value="1"/>
</dbReference>
<comment type="subcellular location">
    <subcellularLocation>
        <location evidence="1">Membrane</location>
        <topology evidence="1">Single-pass type I membrane protein</topology>
    </subcellularLocation>
</comment>
<feature type="region of interest" description="Disordered" evidence="10">
    <location>
        <begin position="4531"/>
        <end position="4637"/>
    </location>
</feature>
<evidence type="ECO:0000256" key="11">
    <source>
        <dbReference type="SAM" id="Phobius"/>
    </source>
</evidence>
<dbReference type="SMART" id="SM00409">
    <property type="entry name" value="IG"/>
    <property type="match status" value="34"/>
</dbReference>
<feature type="domain" description="Fibronectin type-III" evidence="13">
    <location>
        <begin position="3993"/>
        <end position="4086"/>
    </location>
</feature>
<organism evidence="14 15">
    <name type="scientific">Anopheles epiroticus</name>
    <dbReference type="NCBI Taxonomy" id="199890"/>
    <lineage>
        <taxon>Eukaryota</taxon>
        <taxon>Metazoa</taxon>
        <taxon>Ecdysozoa</taxon>
        <taxon>Arthropoda</taxon>
        <taxon>Hexapoda</taxon>
        <taxon>Insecta</taxon>
        <taxon>Pterygota</taxon>
        <taxon>Neoptera</taxon>
        <taxon>Endopterygota</taxon>
        <taxon>Diptera</taxon>
        <taxon>Nematocera</taxon>
        <taxon>Culicoidea</taxon>
        <taxon>Culicidae</taxon>
        <taxon>Anophelinae</taxon>
        <taxon>Anopheles</taxon>
    </lineage>
</organism>
<dbReference type="FunFam" id="2.60.40.10:FF:000394">
    <property type="entry name" value="Down syndrome cell adhesion molecule, isoform J"/>
    <property type="match status" value="1"/>
</dbReference>
<dbReference type="InterPro" id="IPR007110">
    <property type="entry name" value="Ig-like_dom"/>
</dbReference>
<feature type="domain" description="Fibronectin type-III" evidence="13">
    <location>
        <begin position="3503"/>
        <end position="3598"/>
    </location>
</feature>
<evidence type="ECO:0000256" key="2">
    <source>
        <dbReference type="ARBA" id="ARBA00022692"/>
    </source>
</evidence>
<feature type="domain" description="Ig-like" evidence="12">
    <location>
        <begin position="2955"/>
        <end position="3049"/>
    </location>
</feature>
<dbReference type="Proteomes" id="UP000075885">
    <property type="component" value="Unassembled WGS sequence"/>
</dbReference>
<dbReference type="SUPFAM" id="SSF48726">
    <property type="entry name" value="Immunoglobulin"/>
    <property type="match status" value="34"/>
</dbReference>
<evidence type="ECO:0000256" key="8">
    <source>
        <dbReference type="ARBA" id="ARBA00023157"/>
    </source>
</evidence>
<evidence type="ECO:0008006" key="16">
    <source>
        <dbReference type="Google" id="ProtNLM"/>
    </source>
</evidence>
<dbReference type="Pfam" id="PF12355">
    <property type="entry name" value="Dscam_C"/>
    <property type="match status" value="1"/>
</dbReference>
<dbReference type="InterPro" id="IPR036116">
    <property type="entry name" value="FN3_sf"/>
</dbReference>
<feature type="compositionally biased region" description="Low complexity" evidence="10">
    <location>
        <begin position="4560"/>
        <end position="4571"/>
    </location>
</feature>
<feature type="compositionally biased region" description="Polar residues" evidence="10">
    <location>
        <begin position="4481"/>
        <end position="4491"/>
    </location>
</feature>
<feature type="region of interest" description="Disordered" evidence="10">
    <location>
        <begin position="3694"/>
        <end position="3713"/>
    </location>
</feature>
<dbReference type="FunFam" id="2.60.40.10:FF:000324">
    <property type="entry name" value="Down syndrome cell adhesion molecule, isoform D"/>
    <property type="match status" value="1"/>
</dbReference>
<dbReference type="PROSITE" id="PS50835">
    <property type="entry name" value="IG_LIKE"/>
    <property type="match status" value="34"/>
</dbReference>
<dbReference type="CDD" id="cd20956">
    <property type="entry name" value="IgI_4_Dscam"/>
    <property type="match status" value="1"/>
</dbReference>
<dbReference type="PANTHER" id="PTHR10075:SF53">
    <property type="entry name" value="DOWN SYNDROME CELL ADHESION MOLECULE 1, ISOFORM BQ"/>
    <property type="match status" value="1"/>
</dbReference>
<keyword evidence="3" id="KW-0732">Signal</keyword>
<feature type="domain" description="Ig-like" evidence="12">
    <location>
        <begin position="273"/>
        <end position="352"/>
    </location>
</feature>
<dbReference type="Gene3D" id="2.60.40.10">
    <property type="entry name" value="Immunoglobulins"/>
    <property type="match status" value="41"/>
</dbReference>
<dbReference type="FunFam" id="2.60.40.10:FF:000308">
    <property type="entry name" value="Down syndrome cell adhesion molecule, isoform D"/>
    <property type="match status" value="1"/>
</dbReference>
<reference evidence="14" key="2">
    <citation type="submission" date="2020-05" db="UniProtKB">
        <authorList>
            <consortium name="EnsemblMetazoa"/>
        </authorList>
    </citation>
    <scope>IDENTIFICATION</scope>
    <source>
        <strain evidence="14">Epiroticus2</strain>
    </source>
</reference>
<dbReference type="Pfam" id="PF25059">
    <property type="entry name" value="FN3_DSCAM-DSCAML_C"/>
    <property type="match status" value="1"/>
</dbReference>
<dbReference type="PROSITE" id="PS50853">
    <property type="entry name" value="FN3"/>
    <property type="match status" value="6"/>
</dbReference>
<feature type="domain" description="Ig-like" evidence="12">
    <location>
        <begin position="2507"/>
        <end position="2584"/>
    </location>
</feature>
<feature type="domain" description="Ig-like" evidence="12">
    <location>
        <begin position="2589"/>
        <end position="2679"/>
    </location>
</feature>
<feature type="domain" description="Ig-like" evidence="12">
    <location>
        <begin position="2875"/>
        <end position="2946"/>
    </location>
</feature>
<feature type="domain" description="Ig-like" evidence="12">
    <location>
        <begin position="835"/>
        <end position="926"/>
    </location>
</feature>
<dbReference type="InterPro" id="IPR036179">
    <property type="entry name" value="Ig-like_dom_sf"/>
</dbReference>
<evidence type="ECO:0000256" key="7">
    <source>
        <dbReference type="ARBA" id="ARBA00023136"/>
    </source>
</evidence>
<feature type="domain" description="Fibronectin type-III" evidence="13">
    <location>
        <begin position="3603"/>
        <end position="3705"/>
    </location>
</feature>
<evidence type="ECO:0000256" key="3">
    <source>
        <dbReference type="ARBA" id="ARBA00022729"/>
    </source>
</evidence>
<protein>
    <recommendedName>
        <fullName evidence="16">Down syndrome cell adhesion molecule</fullName>
    </recommendedName>
</protein>
<feature type="domain" description="Fibronectin type-III" evidence="13">
    <location>
        <begin position="4090"/>
        <end position="4185"/>
    </location>
</feature>
<dbReference type="CDD" id="cd20958">
    <property type="entry name" value="IgI_5_Dscam"/>
    <property type="match status" value="1"/>
</dbReference>
<feature type="compositionally biased region" description="Basic and acidic residues" evidence="10">
    <location>
        <begin position="4591"/>
        <end position="4608"/>
    </location>
</feature>
<feature type="domain" description="Ig-like" evidence="12">
    <location>
        <begin position="1315"/>
        <end position="1408"/>
    </location>
</feature>
<evidence type="ECO:0000259" key="13">
    <source>
        <dbReference type="PROSITE" id="PS50853"/>
    </source>
</evidence>
<reference evidence="15" key="1">
    <citation type="submission" date="2013-03" db="EMBL/GenBank/DDBJ databases">
        <title>The Genome Sequence of Anopheles epiroticus epiroticus2.</title>
        <authorList>
            <consortium name="The Broad Institute Genomics Platform"/>
            <person name="Neafsey D.E."/>
            <person name="Howell P."/>
            <person name="Walker B."/>
            <person name="Young S.K."/>
            <person name="Zeng Q."/>
            <person name="Gargeya S."/>
            <person name="Fitzgerald M."/>
            <person name="Haas B."/>
            <person name="Abouelleil A."/>
            <person name="Allen A.W."/>
            <person name="Alvarado L."/>
            <person name="Arachchi H.M."/>
            <person name="Berlin A.M."/>
            <person name="Chapman S.B."/>
            <person name="Gainer-Dewar J."/>
            <person name="Goldberg J."/>
            <person name="Griggs A."/>
            <person name="Gujja S."/>
            <person name="Hansen M."/>
            <person name="Howarth C."/>
            <person name="Imamovic A."/>
            <person name="Ireland A."/>
            <person name="Larimer J."/>
            <person name="McCowan C."/>
            <person name="Murphy C."/>
            <person name="Pearson M."/>
            <person name="Poon T.W."/>
            <person name="Priest M."/>
            <person name="Roberts A."/>
            <person name="Saif S."/>
            <person name="Shea T."/>
            <person name="Sisk P."/>
            <person name="Sykes S."/>
            <person name="Wortman J."/>
            <person name="Nusbaum C."/>
            <person name="Birren B."/>
        </authorList>
    </citation>
    <scope>NUCLEOTIDE SEQUENCE [LARGE SCALE GENOMIC DNA]</scope>
    <source>
        <strain evidence="15">Epiroticus2</strain>
    </source>
</reference>
<feature type="transmembrane region" description="Helical" evidence="11">
    <location>
        <begin position="4210"/>
        <end position="4231"/>
    </location>
</feature>
<dbReference type="InterPro" id="IPR003961">
    <property type="entry name" value="FN3_dom"/>
</dbReference>
<feature type="domain" description="Ig-like" evidence="12">
    <location>
        <begin position="2154"/>
        <end position="2237"/>
    </location>
</feature>
<dbReference type="InterPro" id="IPR013098">
    <property type="entry name" value="Ig_I-set"/>
</dbReference>
<dbReference type="SUPFAM" id="SSF49265">
    <property type="entry name" value="Fibronectin type III"/>
    <property type="match status" value="3"/>
</dbReference>
<feature type="domain" description="Ig-like" evidence="12">
    <location>
        <begin position="3317"/>
        <end position="3397"/>
    </location>
</feature>
<evidence type="ECO:0000256" key="6">
    <source>
        <dbReference type="ARBA" id="ARBA00022989"/>
    </source>
</evidence>
<feature type="domain" description="Ig-like" evidence="12">
    <location>
        <begin position="931"/>
        <end position="1022"/>
    </location>
</feature>
<keyword evidence="8" id="KW-1015">Disulfide bond</keyword>
<proteinExistence type="predicted"/>
<evidence type="ECO:0000256" key="1">
    <source>
        <dbReference type="ARBA" id="ARBA00004479"/>
    </source>
</evidence>
<dbReference type="CDD" id="cd00063">
    <property type="entry name" value="FN3"/>
    <property type="match status" value="6"/>
</dbReference>
<feature type="domain" description="Ig-like" evidence="12">
    <location>
        <begin position="613"/>
        <end position="736"/>
    </location>
</feature>
<keyword evidence="2 11" id="KW-0812">Transmembrane</keyword>
<dbReference type="GO" id="GO:0048812">
    <property type="term" value="P:neuron projection morphogenesis"/>
    <property type="evidence" value="ECO:0007669"/>
    <property type="project" value="UniProtKB-ARBA"/>
</dbReference>
<evidence type="ECO:0000259" key="12">
    <source>
        <dbReference type="PROSITE" id="PS50835"/>
    </source>
</evidence>
<dbReference type="FunFam" id="2.60.40.10:FF:000439">
    <property type="entry name" value="Down syndrome cell adhesion molecule, isoform J"/>
    <property type="match status" value="1"/>
</dbReference>
<dbReference type="InterPro" id="IPR003599">
    <property type="entry name" value="Ig_sub"/>
</dbReference>
<dbReference type="VEuPathDB" id="VectorBase:AEPI007033"/>
<dbReference type="FunFam" id="2.60.40.10:FF:000719">
    <property type="entry name" value="nephrin isoform X1"/>
    <property type="match status" value="1"/>
</dbReference>
<feature type="domain" description="Ig-like" evidence="12">
    <location>
        <begin position="1616"/>
        <end position="1707"/>
    </location>
</feature>
<dbReference type="FunFam" id="2.60.40.10:FF:000426">
    <property type="entry name" value="Down syndrome cell adhesion molecule, isoform J"/>
    <property type="match status" value="1"/>
</dbReference>
<feature type="domain" description="Ig-like" evidence="12">
    <location>
        <begin position="3134"/>
        <end position="3213"/>
    </location>
</feature>
<feature type="domain" description="Ig-like" evidence="12">
    <location>
        <begin position="2298"/>
        <end position="2388"/>
    </location>
</feature>
<keyword evidence="4" id="KW-0677">Repeat</keyword>
<dbReference type="FunFam" id="2.60.40.10:FF:000333">
    <property type="entry name" value="Down syndrome cell adhesion molecule"/>
    <property type="match status" value="5"/>
</dbReference>
<keyword evidence="5" id="KW-0130">Cell adhesion</keyword>
<name>A0A182PJB9_9DIPT</name>
<feature type="domain" description="Ig-like" evidence="12">
    <location>
        <begin position="178"/>
        <end position="269"/>
    </location>
</feature>
<feature type="domain" description="Ig-like" evidence="12">
    <location>
        <begin position="1123"/>
        <end position="1214"/>
    </location>
</feature>
<dbReference type="Pfam" id="PF00041">
    <property type="entry name" value="fn3"/>
    <property type="match status" value="5"/>
</dbReference>
<feature type="domain" description="Ig-like" evidence="12">
    <location>
        <begin position="359"/>
        <end position="453"/>
    </location>
</feature>
<dbReference type="PANTHER" id="PTHR10075">
    <property type="entry name" value="BASIGIN RELATED"/>
    <property type="match status" value="1"/>
</dbReference>
<evidence type="ECO:0000256" key="5">
    <source>
        <dbReference type="ARBA" id="ARBA00022889"/>
    </source>
</evidence>
<feature type="domain" description="Ig-like" evidence="12">
    <location>
        <begin position="3054"/>
        <end position="3093"/>
    </location>
</feature>
<feature type="domain" description="Ig-like" evidence="12">
    <location>
        <begin position="1520"/>
        <end position="1611"/>
    </location>
</feature>
<dbReference type="GO" id="GO:0016020">
    <property type="term" value="C:membrane"/>
    <property type="evidence" value="ECO:0007669"/>
    <property type="project" value="UniProtKB-SubCell"/>
</dbReference>
<feature type="transmembrane region" description="Helical" evidence="11">
    <location>
        <begin position="4267"/>
        <end position="4290"/>
    </location>
</feature>